<keyword evidence="2" id="KW-0812">Transmembrane</keyword>
<name>A0AAF0DJX0_9EURO</name>
<keyword evidence="4" id="KW-1185">Reference proteome</keyword>
<feature type="transmembrane region" description="Helical" evidence="2">
    <location>
        <begin position="105"/>
        <end position="127"/>
    </location>
</feature>
<dbReference type="AlphaFoldDB" id="A0AAF0DJX0"/>
<feature type="region of interest" description="Disordered" evidence="1">
    <location>
        <begin position="232"/>
        <end position="266"/>
    </location>
</feature>
<organism evidence="3 4">
    <name type="scientific">Emydomyces testavorans</name>
    <dbReference type="NCBI Taxonomy" id="2070801"/>
    <lineage>
        <taxon>Eukaryota</taxon>
        <taxon>Fungi</taxon>
        <taxon>Dikarya</taxon>
        <taxon>Ascomycota</taxon>
        <taxon>Pezizomycotina</taxon>
        <taxon>Eurotiomycetes</taxon>
        <taxon>Eurotiomycetidae</taxon>
        <taxon>Onygenales</taxon>
        <taxon>Nannizziopsiaceae</taxon>
        <taxon>Emydomyces</taxon>
    </lineage>
</organism>
<keyword evidence="2" id="KW-1133">Transmembrane helix</keyword>
<evidence type="ECO:0000313" key="3">
    <source>
        <dbReference type="EMBL" id="WEW58340.1"/>
    </source>
</evidence>
<sequence>MGNKITTVNGVRSPNFFAPGNGVNEVWIGGVEIISRLPFGDSDMAQAGWPKGEYPKIPWHPFIIPLRATFDKTARSLTVPAPEASQPCWRAWLMDTMAKLNWERIFWTVQRLIAVPFLVLAILLYFAPNRFAQAVTVGPFIRNRDVEGVICHPRFKNRAILFRAMLANGFMAQGLLTLCLEVIVKAPGGVPINLISSNSLEYWFYCILAALSIYSAARLAWASNRVQYTPPDNVHESASKSTAQHDQWYRDHEGPGDGNANAESRD</sequence>
<reference evidence="3" key="1">
    <citation type="submission" date="2023-03" db="EMBL/GenBank/DDBJ databases">
        <title>Emydomyces testavorans Genome Sequence.</title>
        <authorList>
            <person name="Hoyer L."/>
        </authorList>
    </citation>
    <scope>NUCLEOTIDE SEQUENCE</scope>
    <source>
        <strain evidence="3">16-2883</strain>
    </source>
</reference>
<evidence type="ECO:0000256" key="2">
    <source>
        <dbReference type="SAM" id="Phobius"/>
    </source>
</evidence>
<gene>
    <name evidence="3" type="ORF">PRK78_003808</name>
</gene>
<accession>A0AAF0DJX0</accession>
<protein>
    <submittedName>
        <fullName evidence="3">Uncharacterized protein</fullName>
    </submittedName>
</protein>
<dbReference type="Proteomes" id="UP001219355">
    <property type="component" value="Chromosome 2"/>
</dbReference>
<feature type="transmembrane region" description="Helical" evidence="2">
    <location>
        <begin position="202"/>
        <end position="221"/>
    </location>
</feature>
<proteinExistence type="predicted"/>
<dbReference type="EMBL" id="CP120628">
    <property type="protein sequence ID" value="WEW58340.1"/>
    <property type="molecule type" value="Genomic_DNA"/>
</dbReference>
<keyword evidence="2" id="KW-0472">Membrane</keyword>
<evidence type="ECO:0000256" key="1">
    <source>
        <dbReference type="SAM" id="MobiDB-lite"/>
    </source>
</evidence>
<evidence type="ECO:0000313" key="4">
    <source>
        <dbReference type="Proteomes" id="UP001219355"/>
    </source>
</evidence>